<keyword evidence="3" id="KW-0479">Metal-binding</keyword>
<gene>
    <name evidence="11" type="ORF">OSTQU699_LOCUS8393</name>
</gene>
<dbReference type="AlphaFoldDB" id="A0A8S1JG74"/>
<feature type="region of interest" description="Disordered" evidence="9">
    <location>
        <begin position="1"/>
        <end position="27"/>
    </location>
</feature>
<evidence type="ECO:0000256" key="5">
    <source>
        <dbReference type="ARBA" id="ARBA00022964"/>
    </source>
</evidence>
<dbReference type="GO" id="GO:0005506">
    <property type="term" value="F:iron ion binding"/>
    <property type="evidence" value="ECO:0007669"/>
    <property type="project" value="InterPro"/>
</dbReference>
<sequence>MSLPGHKRRTGAVASANKRTKTQEAGGGDAVGVISQGLLEESNLESLRRAFAAGAPFPHVVLENVFDDQSLRRAREEVIHNLKADFKETDIFKVFQTGDLANYDSCDDGISNSGDLRAVRDAIYSEGFRTLVQKITTRAVGSQVDCSCNVYLDGGHLLCHDDVIRTRRVSYILYLTDPDDAWQPEDGGALELYPANKETGEPLVRPSKLIYPAWNSMVVFNVEPGVSYHAVQEVFSGYKRRLSLSGWFHADSELPGSEKATLSQLKMKCGEDVHRLYSEIVPLQAEAKELADLGVLRKWVNAVFLDPAAMDRIYEKFHAEGSIQLQDFLRQDVCKAIKEALKREEKEALPQGDTAMQGSLGSTGPWAEIGPPHKQRHMLHTAGGSTSSCGGLLECLKNELFRSPAFSQLLHHLTGVRIAGIWTEVRRFRPGLDYTVAHYGAISDDDRLDAVLCFVDDDSEEDALKWDSGDVGGFEAYLLADVDGDEQEAPEVYKVDDGDESSGVLNISAVSNTLSLVLRDTGLMRFVKYVSASAPSGRWDISAEYQLQNDECGGEGSDS</sequence>
<feature type="compositionally biased region" description="Basic residues" evidence="9">
    <location>
        <begin position="1"/>
        <end position="10"/>
    </location>
</feature>
<keyword evidence="7" id="KW-0408">Iron</keyword>
<dbReference type="Gene3D" id="2.60.120.620">
    <property type="entry name" value="q2cbj1_9rhob like domain"/>
    <property type="match status" value="1"/>
</dbReference>
<evidence type="ECO:0000256" key="6">
    <source>
        <dbReference type="ARBA" id="ARBA00023002"/>
    </source>
</evidence>
<dbReference type="InterPro" id="IPR043044">
    <property type="entry name" value="TPA1/Ofd1_C"/>
</dbReference>
<evidence type="ECO:0000256" key="4">
    <source>
        <dbReference type="ARBA" id="ARBA00022896"/>
    </source>
</evidence>
<evidence type="ECO:0000256" key="7">
    <source>
        <dbReference type="ARBA" id="ARBA00023004"/>
    </source>
</evidence>
<evidence type="ECO:0000256" key="3">
    <source>
        <dbReference type="ARBA" id="ARBA00022723"/>
    </source>
</evidence>
<name>A0A8S1JG74_9CHLO</name>
<comment type="catalytic activity">
    <reaction evidence="8">
        <text>[ribosomal protein uS12]-L-proline + 2-oxoglutarate + O2 = [ribosomal protein uS12]-(3S)-3-hydroxy-L-proline + succinate + CO2</text>
        <dbReference type="Rhea" id="RHEA:54156"/>
        <dbReference type="Rhea" id="RHEA-COMP:13816"/>
        <dbReference type="Rhea" id="RHEA-COMP:13818"/>
        <dbReference type="ChEBI" id="CHEBI:15379"/>
        <dbReference type="ChEBI" id="CHEBI:16526"/>
        <dbReference type="ChEBI" id="CHEBI:16810"/>
        <dbReference type="ChEBI" id="CHEBI:30031"/>
        <dbReference type="ChEBI" id="CHEBI:50342"/>
        <dbReference type="ChEBI" id="CHEBI:85428"/>
    </reaction>
</comment>
<keyword evidence="5" id="KW-0223">Dioxygenase</keyword>
<dbReference type="InterPro" id="IPR006620">
    <property type="entry name" value="Pro_4_hyd_alph"/>
</dbReference>
<dbReference type="Gene3D" id="3.60.130.20">
    <property type="entry name" value="Oxoglutarate/iron-dependent oxygenase, C-terminal degradation domain"/>
    <property type="match status" value="1"/>
</dbReference>
<dbReference type="Pfam" id="PF10637">
    <property type="entry name" value="Ofd1_CTDD"/>
    <property type="match status" value="1"/>
</dbReference>
<evidence type="ECO:0000313" key="11">
    <source>
        <dbReference type="EMBL" id="CAD7703036.1"/>
    </source>
</evidence>
<dbReference type="GO" id="GO:0031418">
    <property type="term" value="F:L-ascorbic acid binding"/>
    <property type="evidence" value="ECO:0007669"/>
    <property type="project" value="UniProtKB-KW"/>
</dbReference>
<accession>A0A8S1JG74</accession>
<dbReference type="Pfam" id="PF13661">
    <property type="entry name" value="2OG-FeII_Oxy_4"/>
    <property type="match status" value="1"/>
</dbReference>
<dbReference type="InterPro" id="IPR019601">
    <property type="entry name" value="Oxoglutarate/Fe-dep_Oase_C"/>
</dbReference>
<comment type="similarity">
    <text evidence="2">Belongs to the TPA1 family.</text>
</comment>
<keyword evidence="12" id="KW-1185">Reference proteome</keyword>
<comment type="cofactor">
    <cofactor evidence="1">
        <name>L-ascorbate</name>
        <dbReference type="ChEBI" id="CHEBI:38290"/>
    </cofactor>
</comment>
<evidence type="ECO:0000256" key="9">
    <source>
        <dbReference type="SAM" id="MobiDB-lite"/>
    </source>
</evidence>
<evidence type="ECO:0000256" key="1">
    <source>
        <dbReference type="ARBA" id="ARBA00001961"/>
    </source>
</evidence>
<keyword evidence="6" id="KW-0560">Oxidoreductase</keyword>
<dbReference type="InterPro" id="IPR051842">
    <property type="entry name" value="uS12_prolyl_hydroxylase"/>
</dbReference>
<comment type="caution">
    <text evidence="11">The sequence shown here is derived from an EMBL/GenBank/DDBJ whole genome shotgun (WGS) entry which is preliminary data.</text>
</comment>
<evidence type="ECO:0000256" key="8">
    <source>
        <dbReference type="ARBA" id="ARBA00047444"/>
    </source>
</evidence>
<dbReference type="PANTHER" id="PTHR12117">
    <property type="entry name" value="HISTONE ACETYLTRANSFERASE COMPLEX"/>
    <property type="match status" value="1"/>
</dbReference>
<dbReference type="GO" id="GO:0031543">
    <property type="term" value="F:peptidyl-proline dioxygenase activity"/>
    <property type="evidence" value="ECO:0007669"/>
    <property type="project" value="UniProtKB-ARBA"/>
</dbReference>
<dbReference type="SMART" id="SM00702">
    <property type="entry name" value="P4Hc"/>
    <property type="match status" value="1"/>
</dbReference>
<dbReference type="PANTHER" id="PTHR12117:SF0">
    <property type="entry name" value="PROLYL 3-HYDROXYLASE OGFOD1"/>
    <property type="match status" value="1"/>
</dbReference>
<feature type="domain" description="Fe2OG dioxygenase" evidence="10">
    <location>
        <begin position="142"/>
        <end position="250"/>
    </location>
</feature>
<reference evidence="11" key="1">
    <citation type="submission" date="2020-12" db="EMBL/GenBank/DDBJ databases">
        <authorList>
            <person name="Iha C."/>
        </authorList>
    </citation>
    <scope>NUCLEOTIDE SEQUENCE</scope>
</reference>
<dbReference type="Proteomes" id="UP000708148">
    <property type="component" value="Unassembled WGS sequence"/>
</dbReference>
<organism evidence="11 12">
    <name type="scientific">Ostreobium quekettii</name>
    <dbReference type="NCBI Taxonomy" id="121088"/>
    <lineage>
        <taxon>Eukaryota</taxon>
        <taxon>Viridiplantae</taxon>
        <taxon>Chlorophyta</taxon>
        <taxon>core chlorophytes</taxon>
        <taxon>Ulvophyceae</taxon>
        <taxon>TCBD clade</taxon>
        <taxon>Bryopsidales</taxon>
        <taxon>Ostreobineae</taxon>
        <taxon>Ostreobiaceae</taxon>
        <taxon>Ostreobium</taxon>
    </lineage>
</organism>
<dbReference type="InterPro" id="IPR039558">
    <property type="entry name" value="TPA1/OFD1_N"/>
</dbReference>
<dbReference type="EMBL" id="CAJHUC010002041">
    <property type="protein sequence ID" value="CAD7703036.1"/>
    <property type="molecule type" value="Genomic_DNA"/>
</dbReference>
<dbReference type="InterPro" id="IPR005123">
    <property type="entry name" value="Oxoglu/Fe-dep_dioxygenase_dom"/>
</dbReference>
<proteinExistence type="inferred from homology"/>
<evidence type="ECO:0000256" key="2">
    <source>
        <dbReference type="ARBA" id="ARBA00007443"/>
    </source>
</evidence>
<protein>
    <recommendedName>
        <fullName evidence="10">Fe2OG dioxygenase domain-containing protein</fullName>
    </recommendedName>
</protein>
<keyword evidence="4" id="KW-0847">Vitamin C</keyword>
<evidence type="ECO:0000259" key="10">
    <source>
        <dbReference type="PROSITE" id="PS51471"/>
    </source>
</evidence>
<dbReference type="OrthoDB" id="430522at2759"/>
<evidence type="ECO:0000313" key="12">
    <source>
        <dbReference type="Proteomes" id="UP000708148"/>
    </source>
</evidence>
<dbReference type="PROSITE" id="PS51471">
    <property type="entry name" value="FE2OG_OXY"/>
    <property type="match status" value="1"/>
</dbReference>